<reference evidence="4" key="2">
    <citation type="submission" date="2022-03" db="EMBL/GenBank/DDBJ databases">
        <title>Genome Encyclopedia of Bacteria and Archaea VI: Functional Genomics of Type Strains.</title>
        <authorList>
            <person name="Whitman W."/>
        </authorList>
    </citation>
    <scope>NUCLEOTIDE SEQUENCE</scope>
    <source>
        <strain evidence="4">HSC-15S17</strain>
    </source>
</reference>
<comment type="caution">
    <text evidence="3">The sequence shown here is derived from an EMBL/GenBank/DDBJ whole genome shotgun (WGS) entry which is preliminary data.</text>
</comment>
<dbReference type="EMBL" id="JAHTGR010000026">
    <property type="protein sequence ID" value="MBV6325139.1"/>
    <property type="molecule type" value="Genomic_DNA"/>
</dbReference>
<evidence type="ECO:0000259" key="2">
    <source>
        <dbReference type="Pfam" id="PF16793"/>
    </source>
</evidence>
<dbReference type="Proteomes" id="UP001155901">
    <property type="component" value="Unassembled WGS sequence"/>
</dbReference>
<organism evidence="3 5">
    <name type="scientific">Duganella violaceipulchra</name>
    <dbReference type="NCBI Taxonomy" id="2849652"/>
    <lineage>
        <taxon>Bacteria</taxon>
        <taxon>Pseudomonadati</taxon>
        <taxon>Pseudomonadota</taxon>
        <taxon>Betaproteobacteria</taxon>
        <taxon>Burkholderiales</taxon>
        <taxon>Oxalobacteraceae</taxon>
        <taxon>Telluria group</taxon>
        <taxon>Duganella</taxon>
    </lineage>
</organism>
<proteinExistence type="predicted"/>
<dbReference type="Pfam" id="PF16793">
    <property type="entry name" value="RepB_primase"/>
    <property type="match status" value="1"/>
</dbReference>
<accession>A0AA41HD57</accession>
<sequence length="159" mass="17678">MAQAHVTERGYDVWIRPDGKHGLVLLGGLKKKDVQALRERGFAPAMVVETGPEQYQAWVKLSQDAWAEPLRGRAADLLVQGADRHGGNAISRADGRLAEFTNQQVQRASGRHPIVLVTECDGRIASAAPVYLIEIEQEQAKVQESQRDRQRSRSRGSER</sequence>
<protein>
    <submittedName>
        <fullName evidence="3">RepB family DNA primase</fullName>
    </submittedName>
</protein>
<reference evidence="3" key="1">
    <citation type="submission" date="2021-07" db="EMBL/GenBank/DDBJ databases">
        <title>Characterization of violacein-producing bacteria and related species.</title>
        <authorList>
            <person name="Wilson H.S."/>
            <person name="De Leon M.E."/>
        </authorList>
    </citation>
    <scope>NUCLEOTIDE SEQUENCE</scope>
    <source>
        <strain evidence="3">HSC-15S17</strain>
    </source>
</reference>
<evidence type="ECO:0000313" key="6">
    <source>
        <dbReference type="Proteomes" id="UP001162889"/>
    </source>
</evidence>
<gene>
    <name evidence="3" type="ORF">KVP70_29905</name>
    <name evidence="4" type="ORF">L1274_005317</name>
</gene>
<dbReference type="AlphaFoldDB" id="A0AA41HD57"/>
<evidence type="ECO:0000313" key="4">
    <source>
        <dbReference type="EMBL" id="MCP2011565.1"/>
    </source>
</evidence>
<feature type="domain" description="RepB-like DNA primase" evidence="2">
    <location>
        <begin position="7"/>
        <end position="122"/>
    </location>
</feature>
<feature type="region of interest" description="Disordered" evidence="1">
    <location>
        <begin position="140"/>
        <end position="159"/>
    </location>
</feature>
<keyword evidence="6" id="KW-1185">Reference proteome</keyword>
<evidence type="ECO:0000256" key="1">
    <source>
        <dbReference type="SAM" id="MobiDB-lite"/>
    </source>
</evidence>
<dbReference type="InterPro" id="IPR039459">
    <property type="entry name" value="RepB-like_DNA_primase_dom"/>
</dbReference>
<evidence type="ECO:0000313" key="3">
    <source>
        <dbReference type="EMBL" id="MBV6325139.1"/>
    </source>
</evidence>
<evidence type="ECO:0000313" key="5">
    <source>
        <dbReference type="Proteomes" id="UP001155901"/>
    </source>
</evidence>
<dbReference type="EMBL" id="JALJZU010000012">
    <property type="protein sequence ID" value="MCP2011565.1"/>
    <property type="molecule type" value="Genomic_DNA"/>
</dbReference>
<dbReference type="RefSeq" id="WP_217946030.1">
    <property type="nucleotide sequence ID" value="NZ_JAHTGR010000026.1"/>
</dbReference>
<name>A0AA41HD57_9BURK</name>
<dbReference type="Proteomes" id="UP001162889">
    <property type="component" value="Unassembled WGS sequence"/>
</dbReference>